<dbReference type="Proteomes" id="UP000321201">
    <property type="component" value="Unassembled WGS sequence"/>
</dbReference>
<evidence type="ECO:0000256" key="1">
    <source>
        <dbReference type="ARBA" id="ARBA00010554"/>
    </source>
</evidence>
<evidence type="ECO:0000313" key="2">
    <source>
        <dbReference type="EMBL" id="TXF10398.1"/>
    </source>
</evidence>
<accession>A0A5C7EGI7</accession>
<name>A0A5C7EGI7_9PROT</name>
<dbReference type="InParanoid" id="A0A5C7EGI7"/>
<organism evidence="2 3">
    <name type="scientific">Pelomicrobium methylotrophicum</name>
    <dbReference type="NCBI Taxonomy" id="2602750"/>
    <lineage>
        <taxon>Bacteria</taxon>
        <taxon>Pseudomonadati</taxon>
        <taxon>Pseudomonadota</taxon>
        <taxon>Hydrogenophilia</taxon>
        <taxon>Hydrogenophilia incertae sedis</taxon>
        <taxon>Pelomicrobium</taxon>
    </lineage>
</organism>
<dbReference type="Pfam" id="PF02641">
    <property type="entry name" value="DUF190"/>
    <property type="match status" value="1"/>
</dbReference>
<evidence type="ECO:0000313" key="3">
    <source>
        <dbReference type="Proteomes" id="UP000321201"/>
    </source>
</evidence>
<dbReference type="PANTHER" id="PTHR35983">
    <property type="entry name" value="UPF0166 PROTEIN TM_0021"/>
    <property type="match status" value="1"/>
</dbReference>
<dbReference type="AlphaFoldDB" id="A0A5C7EGI7"/>
<dbReference type="InterPro" id="IPR011322">
    <property type="entry name" value="N-reg_PII-like_a/b"/>
</dbReference>
<dbReference type="SUPFAM" id="SSF54913">
    <property type="entry name" value="GlnB-like"/>
    <property type="match status" value="1"/>
</dbReference>
<gene>
    <name evidence="2" type="ORF">FR698_15500</name>
</gene>
<comment type="similarity">
    <text evidence="1">Belongs to the UPF0166 family.</text>
</comment>
<reference evidence="2 3" key="1">
    <citation type="submission" date="2019-08" db="EMBL/GenBank/DDBJ databases">
        <title>Pelomicrobium methylotrophicum gen. nov., sp. nov. a moderately thermophilic, facultatively anaerobic, lithoautotrophic and methylotrophic bacterium isolated from a terrestrial mud volcano.</title>
        <authorList>
            <person name="Slobodkina G.B."/>
            <person name="Merkel A.Y."/>
            <person name="Slobodkin A.I."/>
        </authorList>
    </citation>
    <scope>NUCLEOTIDE SEQUENCE [LARGE SCALE GENOMIC DNA]</scope>
    <source>
        <strain evidence="2 3">SM250</strain>
    </source>
</reference>
<dbReference type="InterPro" id="IPR015867">
    <property type="entry name" value="N-reg_PII/ATP_PRibTrfase_C"/>
</dbReference>
<dbReference type="PANTHER" id="PTHR35983:SF1">
    <property type="entry name" value="UPF0166 PROTEIN TM_0021"/>
    <property type="match status" value="1"/>
</dbReference>
<dbReference type="OrthoDB" id="5339790at2"/>
<dbReference type="InterPro" id="IPR003793">
    <property type="entry name" value="UPF0166"/>
</dbReference>
<keyword evidence="3" id="KW-1185">Reference proteome</keyword>
<dbReference type="EMBL" id="VPFL01000032">
    <property type="protein sequence ID" value="TXF10398.1"/>
    <property type="molecule type" value="Genomic_DNA"/>
</dbReference>
<comment type="caution">
    <text evidence="2">The sequence shown here is derived from an EMBL/GenBank/DDBJ whole genome shotgun (WGS) entry which is preliminary data.</text>
</comment>
<dbReference type="RefSeq" id="WP_147801099.1">
    <property type="nucleotide sequence ID" value="NZ_VPFL01000032.1"/>
</dbReference>
<protein>
    <submittedName>
        <fullName evidence="2">DUF190 domain-containing protein</fullName>
    </submittedName>
</protein>
<proteinExistence type="inferred from homology"/>
<dbReference type="Gene3D" id="3.30.70.120">
    <property type="match status" value="1"/>
</dbReference>
<sequence length="120" mass="13855">MEGAFLRFYVHENARHRHALLWEWLLEQANRMGIRGGSAFRAMAGFGRHHVLYENHFFELAGTLTVEVEFIVTPEEARRLLELVEREKIRVFYAHIPARFGVLNPDADDPPGTAVDLENP</sequence>